<feature type="domain" description="Ig-like" evidence="3">
    <location>
        <begin position="583"/>
        <end position="657"/>
    </location>
</feature>
<dbReference type="PANTHER" id="PTHR46013">
    <property type="entry name" value="VASCULAR CELL ADHESION MOLECULE 1"/>
    <property type="match status" value="1"/>
</dbReference>
<feature type="signal peptide" evidence="2">
    <location>
        <begin position="1"/>
        <end position="21"/>
    </location>
</feature>
<keyword evidence="1" id="KW-0812">Transmembrane</keyword>
<reference evidence="4" key="1">
    <citation type="submission" date="2025-08" db="UniProtKB">
        <authorList>
            <consortium name="Ensembl"/>
        </authorList>
    </citation>
    <scope>IDENTIFICATION</scope>
</reference>
<dbReference type="CDD" id="cd00096">
    <property type="entry name" value="Ig"/>
    <property type="match status" value="1"/>
</dbReference>
<dbReference type="SMART" id="SM00408">
    <property type="entry name" value="IGc2"/>
    <property type="match status" value="3"/>
</dbReference>
<accession>A0A3Q2XQV8</accession>
<dbReference type="Gene3D" id="2.60.40.10">
    <property type="entry name" value="Immunoglobulins"/>
    <property type="match status" value="5"/>
</dbReference>
<dbReference type="STRING" id="109280.ENSHCOP00000007145"/>
<dbReference type="InterPro" id="IPR003599">
    <property type="entry name" value="Ig_sub"/>
</dbReference>
<feature type="domain" description="Ig-like" evidence="3">
    <location>
        <begin position="493"/>
        <end position="574"/>
    </location>
</feature>
<keyword evidence="2" id="KW-0732">Signal</keyword>
<dbReference type="PANTHER" id="PTHR46013:SF4">
    <property type="entry name" value="B-CELL RECEPTOR CD22-RELATED"/>
    <property type="match status" value="1"/>
</dbReference>
<dbReference type="PROSITE" id="PS50835">
    <property type="entry name" value="IG_LIKE"/>
    <property type="match status" value="5"/>
</dbReference>
<protein>
    <submittedName>
        <fullName evidence="4">B-cell receptor CD22-like</fullName>
    </submittedName>
</protein>
<dbReference type="OMA" id="KFINGAQ"/>
<dbReference type="InterPro" id="IPR013106">
    <property type="entry name" value="Ig_V-set"/>
</dbReference>
<dbReference type="InterPro" id="IPR036179">
    <property type="entry name" value="Ig-like_dom_sf"/>
</dbReference>
<dbReference type="InterPro" id="IPR007110">
    <property type="entry name" value="Ig-like_dom"/>
</dbReference>
<dbReference type="InterPro" id="IPR013783">
    <property type="entry name" value="Ig-like_fold"/>
</dbReference>
<dbReference type="GeneTree" id="ENSGT01010000222294"/>
<organism evidence="4 5">
    <name type="scientific">Hippocampus comes</name>
    <name type="common">Tiger tail seahorse</name>
    <dbReference type="NCBI Taxonomy" id="109280"/>
    <lineage>
        <taxon>Eukaryota</taxon>
        <taxon>Metazoa</taxon>
        <taxon>Chordata</taxon>
        <taxon>Craniata</taxon>
        <taxon>Vertebrata</taxon>
        <taxon>Euteleostomi</taxon>
        <taxon>Actinopterygii</taxon>
        <taxon>Neopterygii</taxon>
        <taxon>Teleostei</taxon>
        <taxon>Neoteleostei</taxon>
        <taxon>Acanthomorphata</taxon>
        <taxon>Syngnathiaria</taxon>
        <taxon>Syngnathiformes</taxon>
        <taxon>Syngnathoidei</taxon>
        <taxon>Syngnathidae</taxon>
        <taxon>Hippocampus</taxon>
    </lineage>
</organism>
<keyword evidence="5" id="KW-1185">Reference proteome</keyword>
<feature type="domain" description="Ig-like" evidence="3">
    <location>
        <begin position="125"/>
        <end position="202"/>
    </location>
</feature>
<evidence type="ECO:0000259" key="3">
    <source>
        <dbReference type="PROSITE" id="PS50835"/>
    </source>
</evidence>
<name>A0A3Q2XQV8_HIPCM</name>
<evidence type="ECO:0000256" key="2">
    <source>
        <dbReference type="SAM" id="SignalP"/>
    </source>
</evidence>
<dbReference type="SUPFAM" id="SSF48726">
    <property type="entry name" value="Immunoglobulin"/>
    <property type="match status" value="5"/>
</dbReference>
<keyword evidence="1" id="KW-0472">Membrane</keyword>
<sequence>MSWTPQKAIVMCALLLSKVQALETNGWGGSYDVTTICGLRGSSVELVCTFWYPQTKNASVKTVWFTKWNNDKPEDLRSDPQYAGRLHFDCQDNQCRLSISQLRGSDAGVYKFRFVTTVNSYTVTPGVTLTVTDLNVQVGSALSCVSKCNLDTGASYIWYKDGQEILNANSYWYYDYRSSPSRGYDDRHSYSCAIRGYQQLVSPPLCPGRPSSTWCNRVLYEERSICALKGSTVDISCTYSTYYSSQVTSKFWFTKNDPRDLKLDDRYKARVELFEKSQGQSTLRINNLMESDSADYRFTFTTKGKFTWKSTLPGTILTVAVVQVQVVLVTVKESYIIAQLLCHLSCSPPSPLSFCWSRNGQPVGSCAPSQMDKPFEVILYPGDYVSCAVEGYPLNVSAQLYAPMTPFVSPSDPGEIVEGDRLILTCRTNPAISYRHRWFKKIRNTGILEISDGEQLVFKATKSSDSAEYFCTAENELGAKMSEPVQVDVKYAPRNCSLLVRPSKFPEEGQSVTLTCSSYAKPETNYTLYKDDQPVRLESGGIYRFISIRPQDAGRFYCKARNEYGEANSSEEVIEVMYSPRPPEVSAKASDDIRPGSWVSLTCSSDAKPNASYAWYKATEETPLTTAAVYNISDYQAKHAGEYRCVAHNAMGSRNATLWLQPMASSLTASIVHYVAAGGAVLVLLLVAVVLLRKKMTSKAQPNASSDGSRGPADDLVYSTVTFSKQPHIYANVVEAQRRKGEDQDEDVEYSLVNCDGHALKLKTQEDAGVSELDSAVQKRRI</sequence>
<feature type="domain" description="Ig-like" evidence="3">
    <location>
        <begin position="210"/>
        <end position="296"/>
    </location>
</feature>
<dbReference type="SMART" id="SM00409">
    <property type="entry name" value="IG"/>
    <property type="match status" value="5"/>
</dbReference>
<dbReference type="Ensembl" id="ENSHCOT00000002503.1">
    <property type="protein sequence ID" value="ENSHCOP00000007145.1"/>
    <property type="gene ID" value="ENSHCOG00000009071.1"/>
</dbReference>
<dbReference type="Pfam" id="PF07686">
    <property type="entry name" value="V-set"/>
    <property type="match status" value="1"/>
</dbReference>
<evidence type="ECO:0000313" key="5">
    <source>
        <dbReference type="Proteomes" id="UP000264820"/>
    </source>
</evidence>
<dbReference type="Pfam" id="PF13927">
    <property type="entry name" value="Ig_3"/>
    <property type="match status" value="1"/>
</dbReference>
<reference evidence="4" key="2">
    <citation type="submission" date="2025-09" db="UniProtKB">
        <authorList>
            <consortium name="Ensembl"/>
        </authorList>
    </citation>
    <scope>IDENTIFICATION</scope>
</reference>
<proteinExistence type="predicted"/>
<feature type="transmembrane region" description="Helical" evidence="1">
    <location>
        <begin position="671"/>
        <end position="692"/>
    </location>
</feature>
<keyword evidence="1" id="KW-1133">Transmembrane helix</keyword>
<dbReference type="Proteomes" id="UP000264820">
    <property type="component" value="Unplaced"/>
</dbReference>
<feature type="chain" id="PRO_5018718836" evidence="2">
    <location>
        <begin position="22"/>
        <end position="782"/>
    </location>
</feature>
<evidence type="ECO:0000313" key="4">
    <source>
        <dbReference type="Ensembl" id="ENSHCOP00000007145.1"/>
    </source>
</evidence>
<evidence type="ECO:0000256" key="1">
    <source>
        <dbReference type="SAM" id="Phobius"/>
    </source>
</evidence>
<dbReference type="Pfam" id="PF13895">
    <property type="entry name" value="Ig_2"/>
    <property type="match status" value="2"/>
</dbReference>
<dbReference type="InterPro" id="IPR003598">
    <property type="entry name" value="Ig_sub2"/>
</dbReference>
<dbReference type="AlphaFoldDB" id="A0A3Q2XQV8"/>
<feature type="domain" description="Ig-like" evidence="3">
    <location>
        <begin position="406"/>
        <end position="482"/>
    </location>
</feature>